<accession>S8D414</accession>
<dbReference type="GO" id="GO:0005634">
    <property type="term" value="C:nucleus"/>
    <property type="evidence" value="ECO:0007669"/>
    <property type="project" value="TreeGrafter"/>
</dbReference>
<feature type="domain" description="Cryptochrome/DNA photolyase FAD-binding" evidence="6">
    <location>
        <begin position="3"/>
        <end position="70"/>
    </location>
</feature>
<sequence>QFQGYKFDPNGEYVRRWLPELARLPTEWIHHPWDAPESVRQAAGIELGSNYPFPIVELDAARARLEEALSQMWLLESEEEGLGDSSESVPMVVAFPQDDNEPIRNNPAVREYEDQMVPSITTSSLLLRAEEGATTDAGNNGGHETRGEEVVPSNMNPTTAEGEPTTERNFSGVGRSSEDSTAESSNNSSRGENGGIVPVWSPSSSSYSDQLHPQSHQIINWTRLSQTG</sequence>
<dbReference type="InterPro" id="IPR005101">
    <property type="entry name" value="Cryptochr/Photolyase_FAD-bd"/>
</dbReference>
<dbReference type="Proteomes" id="UP000015453">
    <property type="component" value="Unassembled WGS sequence"/>
</dbReference>
<proteinExistence type="inferred from homology"/>
<dbReference type="Pfam" id="PF03441">
    <property type="entry name" value="FAD_binding_7"/>
    <property type="match status" value="1"/>
</dbReference>
<dbReference type="AlphaFoldDB" id="S8D414"/>
<evidence type="ECO:0000256" key="4">
    <source>
        <dbReference type="ARBA" id="ARBA00022827"/>
    </source>
</evidence>
<feature type="region of interest" description="Disordered" evidence="5">
    <location>
        <begin position="133"/>
        <end position="228"/>
    </location>
</feature>
<evidence type="ECO:0000313" key="9">
    <source>
        <dbReference type="Proteomes" id="UP000015453"/>
    </source>
</evidence>
<dbReference type="GO" id="GO:0071949">
    <property type="term" value="F:FAD binding"/>
    <property type="evidence" value="ECO:0007669"/>
    <property type="project" value="TreeGrafter"/>
</dbReference>
<evidence type="ECO:0000313" key="8">
    <source>
        <dbReference type="EMBL" id="EPS57378.1"/>
    </source>
</evidence>
<evidence type="ECO:0000259" key="7">
    <source>
        <dbReference type="Pfam" id="PF12546"/>
    </source>
</evidence>
<reference evidence="8 9" key="1">
    <citation type="journal article" date="2013" name="BMC Genomics">
        <title>The miniature genome of a carnivorous plant Genlisea aurea contains a low number of genes and short non-coding sequences.</title>
        <authorList>
            <person name="Leushkin E.V."/>
            <person name="Sutormin R.A."/>
            <person name="Nabieva E.R."/>
            <person name="Penin A.A."/>
            <person name="Kondrashov A.S."/>
            <person name="Logacheva M.D."/>
        </authorList>
    </citation>
    <scope>NUCLEOTIDE SEQUENCE [LARGE SCALE GENOMIC DNA]</scope>
</reference>
<dbReference type="GO" id="GO:0043153">
    <property type="term" value="P:entrainment of circadian clock by photoperiod"/>
    <property type="evidence" value="ECO:0007669"/>
    <property type="project" value="TreeGrafter"/>
</dbReference>
<dbReference type="GO" id="GO:0005737">
    <property type="term" value="C:cytoplasm"/>
    <property type="evidence" value="ECO:0007669"/>
    <property type="project" value="TreeGrafter"/>
</dbReference>
<evidence type="ECO:0000256" key="5">
    <source>
        <dbReference type="SAM" id="MobiDB-lite"/>
    </source>
</evidence>
<dbReference type="PANTHER" id="PTHR11455">
    <property type="entry name" value="CRYPTOCHROME"/>
    <property type="match status" value="1"/>
</dbReference>
<keyword evidence="4" id="KW-0274">FAD</keyword>
<dbReference type="Pfam" id="PF12546">
    <property type="entry name" value="Cryptochrome_C"/>
    <property type="match status" value="1"/>
</dbReference>
<feature type="non-terminal residue" evidence="8">
    <location>
        <position position="1"/>
    </location>
</feature>
<keyword evidence="3" id="KW-0285">Flavoprotein</keyword>
<dbReference type="OrthoDB" id="1722871at2759"/>
<dbReference type="InterPro" id="IPR002081">
    <property type="entry name" value="Cryptochrome/DNA_photolyase_1"/>
</dbReference>
<organism evidence="8 9">
    <name type="scientific">Genlisea aurea</name>
    <dbReference type="NCBI Taxonomy" id="192259"/>
    <lineage>
        <taxon>Eukaryota</taxon>
        <taxon>Viridiplantae</taxon>
        <taxon>Streptophyta</taxon>
        <taxon>Embryophyta</taxon>
        <taxon>Tracheophyta</taxon>
        <taxon>Spermatophyta</taxon>
        <taxon>Magnoliopsida</taxon>
        <taxon>eudicotyledons</taxon>
        <taxon>Gunneridae</taxon>
        <taxon>Pentapetalae</taxon>
        <taxon>asterids</taxon>
        <taxon>lamiids</taxon>
        <taxon>Lamiales</taxon>
        <taxon>Lentibulariaceae</taxon>
        <taxon>Genlisea</taxon>
    </lineage>
</organism>
<dbReference type="PANTHER" id="PTHR11455:SF55">
    <property type="entry name" value="CRYPTOCHROME-1-LIKE"/>
    <property type="match status" value="1"/>
</dbReference>
<comment type="similarity">
    <text evidence="2">Belongs to the DNA photolyase class-1 family.</text>
</comment>
<comment type="caution">
    <text evidence="8">The sequence shown here is derived from an EMBL/GenBank/DDBJ whole genome shotgun (WGS) entry which is preliminary data.</text>
</comment>
<feature type="domain" description="Cryptochrome C-terminal" evidence="7">
    <location>
        <begin position="93"/>
        <end position="207"/>
    </location>
</feature>
<evidence type="ECO:0000256" key="2">
    <source>
        <dbReference type="ARBA" id="ARBA00005862"/>
    </source>
</evidence>
<dbReference type="Gene3D" id="1.10.579.10">
    <property type="entry name" value="DNA Cyclobutane Dipyrimidine Photolyase, subunit A, domain 3"/>
    <property type="match status" value="1"/>
</dbReference>
<dbReference type="InterPro" id="IPR020978">
    <property type="entry name" value="Cryptochrome_C"/>
</dbReference>
<dbReference type="GO" id="GO:0003904">
    <property type="term" value="F:deoxyribodipyrimidine photo-lyase activity"/>
    <property type="evidence" value="ECO:0007669"/>
    <property type="project" value="TreeGrafter"/>
</dbReference>
<name>S8D414_9LAMI</name>
<dbReference type="GO" id="GO:0032922">
    <property type="term" value="P:circadian regulation of gene expression"/>
    <property type="evidence" value="ECO:0007669"/>
    <property type="project" value="TreeGrafter"/>
</dbReference>
<evidence type="ECO:0000256" key="1">
    <source>
        <dbReference type="ARBA" id="ARBA00001974"/>
    </source>
</evidence>
<dbReference type="GO" id="GO:0003677">
    <property type="term" value="F:DNA binding"/>
    <property type="evidence" value="ECO:0007669"/>
    <property type="project" value="TreeGrafter"/>
</dbReference>
<evidence type="ECO:0000256" key="3">
    <source>
        <dbReference type="ARBA" id="ARBA00022630"/>
    </source>
</evidence>
<dbReference type="EMBL" id="AUSU01010293">
    <property type="protein sequence ID" value="EPS57378.1"/>
    <property type="molecule type" value="Genomic_DNA"/>
</dbReference>
<comment type="cofactor">
    <cofactor evidence="1">
        <name>FAD</name>
        <dbReference type="ChEBI" id="CHEBI:57692"/>
    </cofactor>
</comment>
<protein>
    <submittedName>
        <fullName evidence="8">Cryptochrome 1</fullName>
    </submittedName>
</protein>
<dbReference type="InterPro" id="IPR036134">
    <property type="entry name" value="Crypto/Photolyase_FAD-like_sf"/>
</dbReference>
<keyword evidence="9" id="KW-1185">Reference proteome</keyword>
<feature type="compositionally biased region" description="Polar residues" evidence="5">
    <location>
        <begin position="209"/>
        <end position="228"/>
    </location>
</feature>
<evidence type="ECO:0000259" key="6">
    <source>
        <dbReference type="Pfam" id="PF03441"/>
    </source>
</evidence>
<gene>
    <name evidence="8" type="ORF">M569_17441</name>
</gene>
<dbReference type="SUPFAM" id="SSF48173">
    <property type="entry name" value="Cryptochrome/photolyase FAD-binding domain"/>
    <property type="match status" value="1"/>
</dbReference>